<protein>
    <submittedName>
        <fullName evidence="1">Uncharacterized protein</fullName>
    </submittedName>
</protein>
<organism evidence="1 2">
    <name type="scientific">Aporhodopirellula rubra</name>
    <dbReference type="NCBI Taxonomy" id="980271"/>
    <lineage>
        <taxon>Bacteria</taxon>
        <taxon>Pseudomonadati</taxon>
        <taxon>Planctomycetota</taxon>
        <taxon>Planctomycetia</taxon>
        <taxon>Pirellulales</taxon>
        <taxon>Pirellulaceae</taxon>
        <taxon>Aporhodopirellula</taxon>
    </lineage>
</organism>
<dbReference type="Proteomes" id="UP000536179">
    <property type="component" value="Unassembled WGS sequence"/>
</dbReference>
<dbReference type="AlphaFoldDB" id="A0A7W5DZF1"/>
<gene>
    <name evidence="1" type="ORF">FHS27_003169</name>
</gene>
<proteinExistence type="predicted"/>
<reference evidence="1 2" key="1">
    <citation type="submission" date="2020-08" db="EMBL/GenBank/DDBJ databases">
        <title>Genomic Encyclopedia of Type Strains, Phase III (KMG-III): the genomes of soil and plant-associated and newly described type strains.</title>
        <authorList>
            <person name="Whitman W."/>
        </authorList>
    </citation>
    <scope>NUCLEOTIDE SEQUENCE [LARGE SCALE GENOMIC DNA]</scope>
    <source>
        <strain evidence="1 2">CECT 8075</strain>
    </source>
</reference>
<keyword evidence="2" id="KW-1185">Reference proteome</keyword>
<sequence>MVRDRGSRYRNEIQLVAGLGIKCAHEVGLVAYLLIENRDRKLVLFFAARDPY</sequence>
<name>A0A7W5DZF1_9BACT</name>
<evidence type="ECO:0000313" key="2">
    <source>
        <dbReference type="Proteomes" id="UP000536179"/>
    </source>
</evidence>
<accession>A0A7W5DZF1</accession>
<dbReference type="EMBL" id="JACHXU010000010">
    <property type="protein sequence ID" value="MBB3207348.1"/>
    <property type="molecule type" value="Genomic_DNA"/>
</dbReference>
<comment type="caution">
    <text evidence="1">The sequence shown here is derived from an EMBL/GenBank/DDBJ whole genome shotgun (WGS) entry which is preliminary data.</text>
</comment>
<evidence type="ECO:0000313" key="1">
    <source>
        <dbReference type="EMBL" id="MBB3207348.1"/>
    </source>
</evidence>